<reference evidence="2 3" key="1">
    <citation type="submission" date="2019-03" db="EMBL/GenBank/DDBJ databases">
        <title>Draft genome sequence of Xylaria hypoxylon DSM 108379, a ubiquitous saprotrophic-parasitic fungi on hardwood.</title>
        <authorList>
            <person name="Buettner E."/>
            <person name="Leonhardt S."/>
            <person name="Gebauer A.M."/>
            <person name="Liers C."/>
            <person name="Hofrichter M."/>
            <person name="Kellner H."/>
        </authorList>
    </citation>
    <scope>NUCLEOTIDE SEQUENCE [LARGE SCALE GENOMIC DNA]</scope>
    <source>
        <strain evidence="2 3">DSM 108379</strain>
    </source>
</reference>
<comment type="caution">
    <text evidence="2">The sequence shown here is derived from an EMBL/GenBank/DDBJ whole genome shotgun (WGS) entry which is preliminary data.</text>
</comment>
<protein>
    <submittedName>
        <fullName evidence="2">Uncharacterized protein</fullName>
    </submittedName>
</protein>
<evidence type="ECO:0000256" key="1">
    <source>
        <dbReference type="SAM" id="MobiDB-lite"/>
    </source>
</evidence>
<dbReference type="AlphaFoldDB" id="A0A4Z0YTA7"/>
<dbReference type="EMBL" id="SKBN01000015">
    <property type="protein sequence ID" value="TGJ87277.1"/>
    <property type="molecule type" value="Genomic_DNA"/>
</dbReference>
<dbReference type="Proteomes" id="UP000297716">
    <property type="component" value="Unassembled WGS sequence"/>
</dbReference>
<keyword evidence="3" id="KW-1185">Reference proteome</keyword>
<sequence>MTSQTNPASTAPSATGLQTEGVDSSLPQIPADATVTTGGLSEEGDITQQKDDAAVAPTTPGDGTEPVEGEGQKQQQQGGAGGKLRSVFSRSKKGSDEAEGQVKGEEGSATKH</sequence>
<feature type="compositionally biased region" description="Polar residues" evidence="1">
    <location>
        <begin position="1"/>
        <end position="27"/>
    </location>
</feature>
<evidence type="ECO:0000313" key="2">
    <source>
        <dbReference type="EMBL" id="TGJ87277.1"/>
    </source>
</evidence>
<evidence type="ECO:0000313" key="3">
    <source>
        <dbReference type="Proteomes" id="UP000297716"/>
    </source>
</evidence>
<organism evidence="2 3">
    <name type="scientific">Xylaria hypoxylon</name>
    <dbReference type="NCBI Taxonomy" id="37992"/>
    <lineage>
        <taxon>Eukaryota</taxon>
        <taxon>Fungi</taxon>
        <taxon>Dikarya</taxon>
        <taxon>Ascomycota</taxon>
        <taxon>Pezizomycotina</taxon>
        <taxon>Sordariomycetes</taxon>
        <taxon>Xylariomycetidae</taxon>
        <taxon>Xylariales</taxon>
        <taxon>Xylariaceae</taxon>
        <taxon>Xylaria</taxon>
    </lineage>
</organism>
<feature type="region of interest" description="Disordered" evidence="1">
    <location>
        <begin position="1"/>
        <end position="112"/>
    </location>
</feature>
<feature type="compositionally biased region" description="Basic and acidic residues" evidence="1">
    <location>
        <begin position="93"/>
        <end position="112"/>
    </location>
</feature>
<dbReference type="OrthoDB" id="4765053at2759"/>
<proteinExistence type="predicted"/>
<name>A0A4Z0YTA7_9PEZI</name>
<accession>A0A4Z0YTA7</accession>
<gene>
    <name evidence="2" type="ORF">E0Z10_g1459</name>
</gene>